<evidence type="ECO:0008006" key="3">
    <source>
        <dbReference type="Google" id="ProtNLM"/>
    </source>
</evidence>
<proteinExistence type="predicted"/>
<dbReference type="InterPro" id="IPR000246">
    <property type="entry name" value="Peptidase_T2"/>
</dbReference>
<dbReference type="SUPFAM" id="SSF56235">
    <property type="entry name" value="N-terminal nucleophile aminohydrolases (Ntn hydrolases)"/>
    <property type="match status" value="1"/>
</dbReference>
<evidence type="ECO:0000313" key="1">
    <source>
        <dbReference type="EMBL" id="PRP65650.1"/>
    </source>
</evidence>
<dbReference type="AlphaFoldDB" id="A0A2S9WQ93"/>
<dbReference type="PANTHER" id="PTHR10188">
    <property type="entry name" value="L-ASPARAGINASE"/>
    <property type="match status" value="1"/>
</dbReference>
<comment type="caution">
    <text evidence="1">The sequence shown here is derived from an EMBL/GenBank/DDBJ whole genome shotgun (WGS) entry which is preliminary data.</text>
</comment>
<dbReference type="PANTHER" id="PTHR10188:SF6">
    <property type="entry name" value="N(4)-(BETA-N-ACETYLGLUCOSAMINYL)-L-ASPARAGINASE"/>
    <property type="match status" value="1"/>
</dbReference>
<gene>
    <name evidence="1" type="ORF">BST86_00375</name>
</gene>
<dbReference type="Proteomes" id="UP000239532">
    <property type="component" value="Unassembled WGS sequence"/>
</dbReference>
<evidence type="ECO:0000313" key="2">
    <source>
        <dbReference type="Proteomes" id="UP000239532"/>
    </source>
</evidence>
<keyword evidence="2" id="KW-1185">Reference proteome</keyword>
<name>A0A2S9WQ93_9FLAO</name>
<sequence length="118" mass="12309">MKGYTIAIHGGAGTLLKQHMTAEKETAYKQALSIALDQGTAIPENGGTAVDALAAAVRSMEDSALFNAGKGSVFTAQGTHEINAAIMDGKDLNTGAVSLITSIKNSLRSDKNNPYRKD</sequence>
<dbReference type="Pfam" id="PF01112">
    <property type="entry name" value="Asparaginase_2"/>
    <property type="match status" value="1"/>
</dbReference>
<organism evidence="1 2">
    <name type="scientific">Nonlabens agnitus</name>
    <dbReference type="NCBI Taxonomy" id="870484"/>
    <lineage>
        <taxon>Bacteria</taxon>
        <taxon>Pseudomonadati</taxon>
        <taxon>Bacteroidota</taxon>
        <taxon>Flavobacteriia</taxon>
        <taxon>Flavobacteriales</taxon>
        <taxon>Flavobacteriaceae</taxon>
        <taxon>Nonlabens</taxon>
    </lineage>
</organism>
<accession>A0A2S9WQ93</accession>
<dbReference type="GO" id="GO:0016811">
    <property type="term" value="F:hydrolase activity, acting on carbon-nitrogen (but not peptide) bonds, in linear amides"/>
    <property type="evidence" value="ECO:0007669"/>
    <property type="project" value="UniProtKB-ARBA"/>
</dbReference>
<dbReference type="EMBL" id="MQUC01000003">
    <property type="protein sequence ID" value="PRP65650.1"/>
    <property type="molecule type" value="Genomic_DNA"/>
</dbReference>
<dbReference type="OrthoDB" id="9780217at2"/>
<dbReference type="RefSeq" id="WP_105981547.1">
    <property type="nucleotide sequence ID" value="NZ_MQUC01000003.1"/>
</dbReference>
<dbReference type="InterPro" id="IPR029055">
    <property type="entry name" value="Ntn_hydrolases_N"/>
</dbReference>
<protein>
    <recommendedName>
        <fullName evidence="3">Beta-aspartyl-peptidase</fullName>
    </recommendedName>
</protein>
<reference evidence="1 2" key="1">
    <citation type="submission" date="2016-11" db="EMBL/GenBank/DDBJ databases">
        <title>Trade-off between light-utilization and light-protection in marine flavobacteria.</title>
        <authorList>
            <person name="Kumagai Y."/>
        </authorList>
    </citation>
    <scope>NUCLEOTIDE SEQUENCE [LARGE SCALE GENOMIC DNA]</scope>
    <source>
        <strain evidence="1 2">JCM 17109</strain>
    </source>
</reference>